<proteinExistence type="predicted"/>
<reference evidence="2 3" key="1">
    <citation type="journal article" date="2015" name="Genome Announc.">
        <title>Draft Genome Sequence of the Thermophile Thermus filiformis ATCC 43280, Producer of Carotenoid-(Di)glucoside-Branched Fatty Acid (Di)esters and Source of Hyperthermostable Enzymes of Biotechnological Interest.</title>
        <authorList>
            <person name="Mandelli F."/>
            <person name="Oliveira Ramires B."/>
            <person name="Couger M.B."/>
            <person name="Paixao D.A."/>
            <person name="Camilo C.M."/>
            <person name="Polikarpov I."/>
            <person name="Prade R."/>
            <person name="Riano-Pachon D.M."/>
            <person name="Squina F.M."/>
        </authorList>
    </citation>
    <scope>NUCLEOTIDE SEQUENCE [LARGE SCALE GENOMIC DNA]</scope>
    <source>
        <strain evidence="2 3">ATCC 43280</strain>
    </source>
</reference>
<dbReference type="OrthoDB" id="32484at2"/>
<dbReference type="AlphaFoldDB" id="A0A0D6X9C7"/>
<comment type="caution">
    <text evidence="2">The sequence shown here is derived from an EMBL/GenBank/DDBJ whole genome shotgun (WGS) entry which is preliminary data.</text>
</comment>
<dbReference type="Proteomes" id="UP000030364">
    <property type="component" value="Unassembled WGS sequence"/>
</dbReference>
<protein>
    <recommendedName>
        <fullName evidence="4">Lipoprotein</fullName>
    </recommendedName>
</protein>
<evidence type="ECO:0000256" key="1">
    <source>
        <dbReference type="SAM" id="Phobius"/>
    </source>
</evidence>
<keyword evidence="3" id="KW-1185">Reference proteome</keyword>
<evidence type="ECO:0000313" key="3">
    <source>
        <dbReference type="Proteomes" id="UP000030364"/>
    </source>
</evidence>
<sequence length="173" mass="17934">MRSLGVWLLALLLAGCVPIAVLRDPEPVLGREMAFGLSAVGAEGGAFLVPYAAYAQGDGRTEYNFSLQMGLRAGVKQALLPGVSLDAGLTLPPLLGTDGVPLAADTGLLLGLGGLYLSPRVHWVGFVSQELGVSGLLYQATLGYRGEGFRMEVGVLINEAGNALFSVSGAVRF</sequence>
<organism evidence="2 3">
    <name type="scientific">Thermus filiformis</name>
    <dbReference type="NCBI Taxonomy" id="276"/>
    <lineage>
        <taxon>Bacteria</taxon>
        <taxon>Thermotogati</taxon>
        <taxon>Deinococcota</taxon>
        <taxon>Deinococci</taxon>
        <taxon>Thermales</taxon>
        <taxon>Thermaceae</taxon>
        <taxon>Thermus</taxon>
    </lineage>
</organism>
<keyword evidence="1" id="KW-0812">Transmembrane</keyword>
<gene>
    <name evidence="2" type="ORF">THFILI_06630</name>
</gene>
<dbReference type="EMBL" id="JPSL02000039">
    <property type="protein sequence ID" value="KIX84504.1"/>
    <property type="molecule type" value="Genomic_DNA"/>
</dbReference>
<feature type="transmembrane region" description="Helical" evidence="1">
    <location>
        <begin position="33"/>
        <end position="54"/>
    </location>
</feature>
<dbReference type="STRING" id="276.THFILI_06630"/>
<evidence type="ECO:0008006" key="4">
    <source>
        <dbReference type="Google" id="ProtNLM"/>
    </source>
</evidence>
<dbReference type="RefSeq" id="WP_038060919.1">
    <property type="nucleotide sequence ID" value="NZ_JPSL02000039.1"/>
</dbReference>
<evidence type="ECO:0000313" key="2">
    <source>
        <dbReference type="EMBL" id="KIX84504.1"/>
    </source>
</evidence>
<keyword evidence="1" id="KW-0472">Membrane</keyword>
<name>A0A0D6X9C7_THEFI</name>
<keyword evidence="1" id="KW-1133">Transmembrane helix</keyword>
<dbReference type="PROSITE" id="PS51257">
    <property type="entry name" value="PROKAR_LIPOPROTEIN"/>
    <property type="match status" value="1"/>
</dbReference>
<accession>A0A0D6X9C7</accession>